<dbReference type="PANTHER" id="PTHR30482:SF10">
    <property type="entry name" value="HIGH-AFFINITY BRANCHED-CHAIN AMINO ACID TRANSPORT PROTEIN BRAE"/>
    <property type="match status" value="1"/>
</dbReference>
<evidence type="ECO:0000256" key="1">
    <source>
        <dbReference type="ARBA" id="ARBA00004651"/>
    </source>
</evidence>
<evidence type="ECO:0000313" key="8">
    <source>
        <dbReference type="EMBL" id="MBB3708674.1"/>
    </source>
</evidence>
<feature type="transmembrane region" description="Helical" evidence="6">
    <location>
        <begin position="31"/>
        <end position="52"/>
    </location>
</feature>
<organism evidence="7 9">
    <name type="scientific">Aminobacter aminovorans</name>
    <name type="common">Chelatobacter heintzii</name>
    <dbReference type="NCBI Taxonomy" id="83263"/>
    <lineage>
        <taxon>Bacteria</taxon>
        <taxon>Pseudomonadati</taxon>
        <taxon>Pseudomonadota</taxon>
        <taxon>Alphaproteobacteria</taxon>
        <taxon>Hyphomicrobiales</taxon>
        <taxon>Phyllobacteriaceae</taxon>
        <taxon>Aminobacter</taxon>
    </lineage>
</organism>
<evidence type="ECO:0000256" key="2">
    <source>
        <dbReference type="ARBA" id="ARBA00022475"/>
    </source>
</evidence>
<dbReference type="GO" id="GO:0015658">
    <property type="term" value="F:branched-chain amino acid transmembrane transporter activity"/>
    <property type="evidence" value="ECO:0007669"/>
    <property type="project" value="InterPro"/>
</dbReference>
<accession>A0AAC9ATU9</accession>
<name>A0AAC9ATU9_AMIAI</name>
<feature type="transmembrane region" description="Helical" evidence="6">
    <location>
        <begin position="114"/>
        <end position="136"/>
    </location>
</feature>
<feature type="transmembrane region" description="Helical" evidence="6">
    <location>
        <begin position="156"/>
        <end position="176"/>
    </location>
</feature>
<evidence type="ECO:0000313" key="9">
    <source>
        <dbReference type="Proteomes" id="UP000075755"/>
    </source>
</evidence>
<dbReference type="Proteomes" id="UP000577697">
    <property type="component" value="Unassembled WGS sequence"/>
</dbReference>
<dbReference type="RefSeq" id="WP_083948971.1">
    <property type="nucleotide sequence ID" value="NZ_CP015009.1"/>
</dbReference>
<geneLocation type="plasmid" evidence="7 9">
    <name>pAA04</name>
</geneLocation>
<dbReference type="Proteomes" id="UP000075755">
    <property type="component" value="Plasmid pAA04"/>
</dbReference>
<evidence type="ECO:0000256" key="6">
    <source>
        <dbReference type="SAM" id="Phobius"/>
    </source>
</evidence>
<keyword evidence="10" id="KW-1185">Reference proteome</keyword>
<feature type="transmembrane region" description="Helical" evidence="6">
    <location>
        <begin position="207"/>
        <end position="227"/>
    </location>
</feature>
<dbReference type="AlphaFoldDB" id="A0AAC9ATU9"/>
<keyword evidence="5 6" id="KW-0472">Membrane</keyword>
<dbReference type="Pfam" id="PF02653">
    <property type="entry name" value="BPD_transp_2"/>
    <property type="match status" value="1"/>
</dbReference>
<feature type="transmembrane region" description="Helical" evidence="6">
    <location>
        <begin position="59"/>
        <end position="79"/>
    </location>
</feature>
<feature type="transmembrane region" description="Helical" evidence="6">
    <location>
        <begin position="7"/>
        <end position="25"/>
    </location>
</feature>
<comment type="subcellular location">
    <subcellularLocation>
        <location evidence="1">Cell membrane</location>
        <topology evidence="1">Multi-pass membrane protein</topology>
    </subcellularLocation>
</comment>
<gene>
    <name evidence="7" type="ORF">AA2016_6577</name>
    <name evidence="8" type="ORF">FHS67_005014</name>
</gene>
<evidence type="ECO:0000256" key="5">
    <source>
        <dbReference type="ARBA" id="ARBA00023136"/>
    </source>
</evidence>
<protein>
    <submittedName>
        <fullName evidence="8">Branched-chain amino acid transport system permease protein</fullName>
    </submittedName>
    <submittedName>
        <fullName evidence="7">Inner-membrane translocator</fullName>
    </submittedName>
</protein>
<dbReference type="EMBL" id="JACICB010000021">
    <property type="protein sequence ID" value="MBB3708674.1"/>
    <property type="molecule type" value="Genomic_DNA"/>
</dbReference>
<keyword evidence="7" id="KW-0614">Plasmid</keyword>
<dbReference type="InterPro" id="IPR043428">
    <property type="entry name" value="LivM-like"/>
</dbReference>
<proteinExistence type="predicted"/>
<evidence type="ECO:0000256" key="4">
    <source>
        <dbReference type="ARBA" id="ARBA00022989"/>
    </source>
</evidence>
<dbReference type="GO" id="GO:0005886">
    <property type="term" value="C:plasma membrane"/>
    <property type="evidence" value="ECO:0007669"/>
    <property type="project" value="UniProtKB-SubCell"/>
</dbReference>
<keyword evidence="4 6" id="KW-1133">Transmembrane helix</keyword>
<evidence type="ECO:0000313" key="10">
    <source>
        <dbReference type="Proteomes" id="UP000577697"/>
    </source>
</evidence>
<sequence length="316" mass="33307">MASGNVYGRLSIFALVSLLLAFPFLVGQSSYFMGLAVMTAIYATAAMSLNLLTGFGGQISVGHGGFLMLGSYTVAILSVKVGLPIWVNLPCAGLMTAFISLVIGLPAVRLRGHFLAVATLGFGLSVPLIALNWQSLTEGYSGLLVSRPELLSSDLQFYYVIICVTLVITWLLVNIANSRLGRAFRAIKDSEVAAASNGISVARYKTLLFIISSFFTGVAGGLYAYWIEYVSPGDFTIMTSLLLLAMIVVGGLGSIWGSIIGAILFTLIPHFADTYVGVTNLIVGLAVVLIILLRPAGLSSLGTVLTGTKSSTFGKP</sequence>
<feature type="transmembrane region" description="Helical" evidence="6">
    <location>
        <begin position="239"/>
        <end position="268"/>
    </location>
</feature>
<dbReference type="KEGG" id="aak:AA2016_6577"/>
<dbReference type="PANTHER" id="PTHR30482">
    <property type="entry name" value="HIGH-AFFINITY BRANCHED-CHAIN AMINO ACID TRANSPORT SYSTEM PERMEASE"/>
    <property type="match status" value="1"/>
</dbReference>
<feature type="transmembrane region" description="Helical" evidence="6">
    <location>
        <begin position="275"/>
        <end position="293"/>
    </location>
</feature>
<evidence type="ECO:0000256" key="3">
    <source>
        <dbReference type="ARBA" id="ARBA00022692"/>
    </source>
</evidence>
<evidence type="ECO:0000313" key="7">
    <source>
        <dbReference type="EMBL" id="AMS45467.1"/>
    </source>
</evidence>
<dbReference type="CDD" id="cd06581">
    <property type="entry name" value="TM_PBP1_LivM_like"/>
    <property type="match status" value="1"/>
</dbReference>
<feature type="transmembrane region" description="Helical" evidence="6">
    <location>
        <begin position="85"/>
        <end position="107"/>
    </location>
</feature>
<dbReference type="InterPro" id="IPR001851">
    <property type="entry name" value="ABC_transp_permease"/>
</dbReference>
<keyword evidence="2" id="KW-1003">Cell membrane</keyword>
<keyword evidence="3 6" id="KW-0812">Transmembrane</keyword>
<dbReference type="EMBL" id="CP015009">
    <property type="protein sequence ID" value="AMS45467.1"/>
    <property type="molecule type" value="Genomic_DNA"/>
</dbReference>
<reference evidence="8 10" key="2">
    <citation type="submission" date="2020-08" db="EMBL/GenBank/DDBJ databases">
        <title>Genomic Encyclopedia of Type Strains, Phase IV (KMG-IV): sequencing the most valuable type-strain genomes for metagenomic binning, comparative biology and taxonomic classification.</title>
        <authorList>
            <person name="Goeker M."/>
        </authorList>
    </citation>
    <scope>NUCLEOTIDE SEQUENCE [LARGE SCALE GENOMIC DNA]</scope>
    <source>
        <strain evidence="8 10">DSM 10368</strain>
    </source>
</reference>
<reference evidence="7 9" key="1">
    <citation type="submission" date="2016-03" db="EMBL/GenBank/DDBJ databases">
        <title>Complete genome of Aminobacter aminovorans KCTC 2477.</title>
        <authorList>
            <person name="Kim K.M."/>
        </authorList>
    </citation>
    <scope>NUCLEOTIDE SEQUENCE [LARGE SCALE GENOMIC DNA]</scope>
    <source>
        <strain evidence="7 9">KCTC 2477</strain>
        <plasmid evidence="7 9">pAA04</plasmid>
    </source>
</reference>